<gene>
    <name evidence="6" type="ORF">DKX38_000240</name>
</gene>
<comment type="similarity">
    <text evidence="1">Belongs to the mTERF family.</text>
</comment>
<keyword evidence="5" id="KW-0732">Signal</keyword>
<protein>
    <submittedName>
        <fullName evidence="6">Uncharacterized protein</fullName>
    </submittedName>
</protein>
<name>A0A5N5P2T2_9ROSI</name>
<sequence>MAANKPSRSLLSLLQKRFLLTSSAALSPPTAPLPTSSSSSSSSSSSPSFTVQFLVNSCGLTSKSALSVSKKFQIRENNLQNSQSVLQFLKAHDFSETHISNLIEKRPKILLRRIEDNLKGKFDFFIENGFAGQLLPQLILSNPLILERALDSHIKPSLLYFKSILGTSEKIIAASKRSLFLLTCDWNNIVLPNIDFLIKEGVPVDRVAKLFQFHPQVLQRKHDRMTYAVNTVKDLGLEPEVSIFIYALTTMMQLSESTLKKKVEVLKSLGWTEEEIFRAFKQDPAILRFSEEKIRSVMDFLVNTVGLRPQTIIANPLFLHYSINKRLRPRYNVLKALESKKLFDEGVSIRSLLKMTEKKFMKNYVAKYEHSVPGILDTYKGAQPLILYPESLQAVLLPRFVFSLLGKFGDARIKEGILMEGLEKMAMRFFRIQKRFLATQSTSNSLSSSSSSSFTVDFLVNTCGLPLKSALLASRKLKLDKKNLQNPPSVLQFLKTHNFDETHISKLIEKRPQVLQSRVEGNLTPKFDFLIANGFVGKLLHDLIINHTEIFKRALHSRIKPAFSLLKSILHSNENVVVALKRSSRLLSADLNVYQPNIDLLRKEGVPVDMVAKLIILNAGIILSKRDRMVAAINAIKNLGLEPDNTMFVRALIVRLQMTETTWNKKIEVMKSFQWSEEEIWGAFKRYPQILAMSEEKIRSAMDFYINTLELQRQIIIACPLCLSYSIDKRIRPRYNVIKVLESKGLIKRDKKISTLLNKSEKTFLINYVSRYVEEVPGLFELYKGAAMRTEKDA</sequence>
<evidence type="ECO:0000313" key="7">
    <source>
        <dbReference type="Proteomes" id="UP000326939"/>
    </source>
</evidence>
<dbReference type="GO" id="GO:0006353">
    <property type="term" value="P:DNA-templated transcription termination"/>
    <property type="evidence" value="ECO:0007669"/>
    <property type="project" value="UniProtKB-KW"/>
</dbReference>
<dbReference type="InterPro" id="IPR038538">
    <property type="entry name" value="MTERF_sf"/>
</dbReference>
<dbReference type="GO" id="GO:0003676">
    <property type="term" value="F:nucleic acid binding"/>
    <property type="evidence" value="ECO:0007669"/>
    <property type="project" value="InterPro"/>
</dbReference>
<evidence type="ECO:0000256" key="2">
    <source>
        <dbReference type="ARBA" id="ARBA00022472"/>
    </source>
</evidence>
<evidence type="ECO:0000256" key="5">
    <source>
        <dbReference type="SAM" id="SignalP"/>
    </source>
</evidence>
<keyword evidence="3" id="KW-0809">Transit peptide</keyword>
<feature type="signal peptide" evidence="5">
    <location>
        <begin position="1"/>
        <end position="25"/>
    </location>
</feature>
<keyword evidence="7" id="KW-1185">Reference proteome</keyword>
<dbReference type="EMBL" id="VDCV01000001">
    <property type="protein sequence ID" value="KAB5573046.1"/>
    <property type="molecule type" value="Genomic_DNA"/>
</dbReference>
<organism evidence="6 7">
    <name type="scientific">Salix brachista</name>
    <dbReference type="NCBI Taxonomy" id="2182728"/>
    <lineage>
        <taxon>Eukaryota</taxon>
        <taxon>Viridiplantae</taxon>
        <taxon>Streptophyta</taxon>
        <taxon>Embryophyta</taxon>
        <taxon>Tracheophyta</taxon>
        <taxon>Spermatophyta</taxon>
        <taxon>Magnoliopsida</taxon>
        <taxon>eudicotyledons</taxon>
        <taxon>Gunneridae</taxon>
        <taxon>Pentapetalae</taxon>
        <taxon>rosids</taxon>
        <taxon>fabids</taxon>
        <taxon>Malpighiales</taxon>
        <taxon>Salicaceae</taxon>
        <taxon>Saliceae</taxon>
        <taxon>Salix</taxon>
    </lineage>
</organism>
<dbReference type="AlphaFoldDB" id="A0A5N5P2T2"/>
<dbReference type="PANTHER" id="PTHR13068">
    <property type="entry name" value="CGI-12 PROTEIN-RELATED"/>
    <property type="match status" value="1"/>
</dbReference>
<feature type="chain" id="PRO_5024323592" evidence="5">
    <location>
        <begin position="26"/>
        <end position="794"/>
    </location>
</feature>
<evidence type="ECO:0000313" key="6">
    <source>
        <dbReference type="EMBL" id="KAB5573046.1"/>
    </source>
</evidence>
<feature type="region of interest" description="Disordered" evidence="4">
    <location>
        <begin position="25"/>
        <end position="45"/>
    </location>
</feature>
<dbReference type="InterPro" id="IPR003690">
    <property type="entry name" value="MTERF"/>
</dbReference>
<evidence type="ECO:0000256" key="4">
    <source>
        <dbReference type="SAM" id="MobiDB-lite"/>
    </source>
</evidence>
<dbReference type="Pfam" id="PF02536">
    <property type="entry name" value="mTERF"/>
    <property type="match status" value="2"/>
</dbReference>
<evidence type="ECO:0000256" key="1">
    <source>
        <dbReference type="ARBA" id="ARBA00007692"/>
    </source>
</evidence>
<keyword evidence="2" id="KW-0805">Transcription regulation</keyword>
<dbReference type="SMART" id="SM00733">
    <property type="entry name" value="Mterf"/>
    <property type="match status" value="12"/>
</dbReference>
<dbReference type="Gene3D" id="1.25.70.10">
    <property type="entry name" value="Transcription termination factor 3, mitochondrial"/>
    <property type="match status" value="2"/>
</dbReference>
<keyword evidence="2" id="KW-0804">Transcription</keyword>
<keyword evidence="2" id="KW-0806">Transcription termination</keyword>
<comment type="caution">
    <text evidence="6">The sequence shown here is derived from an EMBL/GenBank/DDBJ whole genome shotgun (WGS) entry which is preliminary data.</text>
</comment>
<proteinExistence type="inferred from homology"/>
<evidence type="ECO:0000256" key="3">
    <source>
        <dbReference type="ARBA" id="ARBA00022946"/>
    </source>
</evidence>
<accession>A0A5N5P2T2</accession>
<dbReference type="FunFam" id="1.25.70.10:FF:000001">
    <property type="entry name" value="Mitochondrial transcription termination factor-like"/>
    <property type="match status" value="2"/>
</dbReference>
<dbReference type="Proteomes" id="UP000326939">
    <property type="component" value="Chromosome 1"/>
</dbReference>
<reference evidence="7" key="1">
    <citation type="journal article" date="2019" name="Gigascience">
        <title>De novo genome assembly of the endangered Acer yangbiense, a plant species with extremely small populations endemic to Yunnan Province, China.</title>
        <authorList>
            <person name="Yang J."/>
            <person name="Wariss H.M."/>
            <person name="Tao L."/>
            <person name="Zhang R."/>
            <person name="Yun Q."/>
            <person name="Hollingsworth P."/>
            <person name="Dao Z."/>
            <person name="Luo G."/>
            <person name="Guo H."/>
            <person name="Ma Y."/>
            <person name="Sun W."/>
        </authorList>
    </citation>
    <scope>NUCLEOTIDE SEQUENCE [LARGE SCALE GENOMIC DNA]</scope>
    <source>
        <strain evidence="7">cv. br00</strain>
    </source>
</reference>
<dbReference type="PANTHER" id="PTHR13068:SF31">
    <property type="entry name" value="TRANSCRIPTION TERMINATION FACTOR MTERF2, CHLOROPLASTIC-LIKE"/>
    <property type="match status" value="1"/>
</dbReference>